<dbReference type="EMBL" id="LJIJ01000327">
    <property type="protein sequence ID" value="ODM98746.1"/>
    <property type="molecule type" value="Genomic_DNA"/>
</dbReference>
<gene>
    <name evidence="2" type="ORF">Ocin01_07935</name>
</gene>
<keyword evidence="3" id="KW-1185">Reference proteome</keyword>
<feature type="compositionally biased region" description="Low complexity" evidence="1">
    <location>
        <begin position="241"/>
        <end position="253"/>
    </location>
</feature>
<name>A0A1D2N0C9_ORCCI</name>
<feature type="compositionally biased region" description="Basic and acidic residues" evidence="1">
    <location>
        <begin position="324"/>
        <end position="338"/>
    </location>
</feature>
<reference evidence="2 3" key="1">
    <citation type="journal article" date="2016" name="Genome Biol. Evol.">
        <title>Gene Family Evolution Reflects Adaptation to Soil Environmental Stressors in the Genome of the Collembolan Orchesella cincta.</title>
        <authorList>
            <person name="Faddeeva-Vakhrusheva A."/>
            <person name="Derks M.F."/>
            <person name="Anvar S.Y."/>
            <person name="Agamennone V."/>
            <person name="Suring W."/>
            <person name="Smit S."/>
            <person name="van Straalen N.M."/>
            <person name="Roelofs D."/>
        </authorList>
    </citation>
    <scope>NUCLEOTIDE SEQUENCE [LARGE SCALE GENOMIC DNA]</scope>
    <source>
        <tissue evidence="2">Mixed pool</tissue>
    </source>
</reference>
<feature type="region of interest" description="Disordered" evidence="1">
    <location>
        <begin position="176"/>
        <end position="310"/>
    </location>
</feature>
<accession>A0A1D2N0C9</accession>
<evidence type="ECO:0000313" key="3">
    <source>
        <dbReference type="Proteomes" id="UP000094527"/>
    </source>
</evidence>
<feature type="compositionally biased region" description="Low complexity" evidence="1">
    <location>
        <begin position="281"/>
        <end position="299"/>
    </location>
</feature>
<feature type="region of interest" description="Disordered" evidence="1">
    <location>
        <begin position="324"/>
        <end position="345"/>
    </location>
</feature>
<sequence>MAKVWNKRKSKIQNEEANVELIAPYAAPAPKSMLGIFCLPWSTTSSLFTTHEKEWGEICIGEQDSAWKLFLSQLSLPEVITLTDFGNNQVIVISNFNGIAAQNNHGVVHNLVNLGTNEPWRFRLGICPFALRKQFLRMICHIYDWYSPANIVVPKANPDDAKSVTIKDDKDLAEIFSGNHGSQSSNRNPKSNPNQKDPNQPQGPGNFGPYGPYGGPYGQYPPPPYGQGPYGQYPPGPYGYPPNFQQQQQQAPATPTPEPSSSLAVPRPEQIPERSREVSIAASTLTTTTTAPSTSVAPTPQNPNIISVGPNPYELQAMLERLMPKEREREREQEKERPQALILLR</sequence>
<evidence type="ECO:0000313" key="2">
    <source>
        <dbReference type="EMBL" id="ODM98746.1"/>
    </source>
</evidence>
<comment type="caution">
    <text evidence="2">The sequence shown here is derived from an EMBL/GenBank/DDBJ whole genome shotgun (WGS) entry which is preliminary data.</text>
</comment>
<dbReference type="Proteomes" id="UP000094527">
    <property type="component" value="Unassembled WGS sequence"/>
</dbReference>
<feature type="compositionally biased region" description="Polar residues" evidence="1">
    <location>
        <begin position="179"/>
        <end position="197"/>
    </location>
</feature>
<feature type="compositionally biased region" description="Gly residues" evidence="1">
    <location>
        <begin position="205"/>
        <end position="217"/>
    </location>
</feature>
<protein>
    <submittedName>
        <fullName evidence="2">Protein lifeguard 1</fullName>
    </submittedName>
</protein>
<organism evidence="2 3">
    <name type="scientific">Orchesella cincta</name>
    <name type="common">Springtail</name>
    <name type="synonym">Podura cincta</name>
    <dbReference type="NCBI Taxonomy" id="48709"/>
    <lineage>
        <taxon>Eukaryota</taxon>
        <taxon>Metazoa</taxon>
        <taxon>Ecdysozoa</taxon>
        <taxon>Arthropoda</taxon>
        <taxon>Hexapoda</taxon>
        <taxon>Collembola</taxon>
        <taxon>Entomobryomorpha</taxon>
        <taxon>Entomobryoidea</taxon>
        <taxon>Orchesellidae</taxon>
        <taxon>Orchesellinae</taxon>
        <taxon>Orchesella</taxon>
    </lineage>
</organism>
<feature type="compositionally biased region" description="Pro residues" evidence="1">
    <location>
        <begin position="219"/>
        <end position="240"/>
    </location>
</feature>
<proteinExistence type="predicted"/>
<evidence type="ECO:0000256" key="1">
    <source>
        <dbReference type="SAM" id="MobiDB-lite"/>
    </source>
</evidence>
<dbReference type="AlphaFoldDB" id="A0A1D2N0C9"/>